<feature type="chain" id="PRO_5040890538" description="Nucleoid-associated protein" evidence="2">
    <location>
        <begin position="19"/>
        <end position="177"/>
    </location>
</feature>
<protein>
    <recommendedName>
        <fullName evidence="5">Nucleoid-associated protein</fullName>
    </recommendedName>
</protein>
<dbReference type="AlphaFoldDB" id="A0A9W7GBS6"/>
<sequence>MKLTNLISSLIFIVSTSAFNTAPAFRSLSPTSNAPTLNAPTSNAHTAIRSPGTVLNLFGGKKDKSSAGGGGGPMAGMGNMMEQMKKAQEIAKKTQDLQTELGKMEIVGEAGGVEVVITGQQKPVRVTLPEELGDAEELSRNVEKAIGIAQEKSMENMGREMQKLYGELGLPGAEPPK</sequence>
<dbReference type="GO" id="GO:0003677">
    <property type="term" value="F:DNA binding"/>
    <property type="evidence" value="ECO:0007669"/>
    <property type="project" value="UniProtKB-KW"/>
</dbReference>
<accession>A0A9W7GBS6</accession>
<dbReference type="PANTHER" id="PTHR33449">
    <property type="entry name" value="NUCLEOID-ASSOCIATED PROTEIN YBAB"/>
    <property type="match status" value="1"/>
</dbReference>
<organism evidence="3 4">
    <name type="scientific">Triparma columacea</name>
    <dbReference type="NCBI Taxonomy" id="722753"/>
    <lineage>
        <taxon>Eukaryota</taxon>
        <taxon>Sar</taxon>
        <taxon>Stramenopiles</taxon>
        <taxon>Ochrophyta</taxon>
        <taxon>Bolidophyceae</taxon>
        <taxon>Parmales</taxon>
        <taxon>Triparmaceae</taxon>
        <taxon>Triparma</taxon>
    </lineage>
</organism>
<evidence type="ECO:0000256" key="2">
    <source>
        <dbReference type="SAM" id="SignalP"/>
    </source>
</evidence>
<keyword evidence="2" id="KW-0732">Signal</keyword>
<proteinExistence type="predicted"/>
<reference evidence="4" key="1">
    <citation type="journal article" date="2023" name="Commun. Biol.">
        <title>Genome analysis of Parmales, the sister group of diatoms, reveals the evolutionary specialization of diatoms from phago-mixotrophs to photoautotrophs.</title>
        <authorList>
            <person name="Ban H."/>
            <person name="Sato S."/>
            <person name="Yoshikawa S."/>
            <person name="Yamada K."/>
            <person name="Nakamura Y."/>
            <person name="Ichinomiya M."/>
            <person name="Sato N."/>
            <person name="Blanc-Mathieu R."/>
            <person name="Endo H."/>
            <person name="Kuwata A."/>
            <person name="Ogata H."/>
        </authorList>
    </citation>
    <scope>NUCLEOTIDE SEQUENCE [LARGE SCALE GENOMIC DNA]</scope>
</reference>
<dbReference type="Gene3D" id="3.30.1310.10">
    <property type="entry name" value="Nucleoid-associated protein YbaB-like domain"/>
    <property type="match status" value="1"/>
</dbReference>
<evidence type="ECO:0000313" key="4">
    <source>
        <dbReference type="Proteomes" id="UP001165065"/>
    </source>
</evidence>
<dbReference type="OrthoDB" id="202826at2759"/>
<name>A0A9W7GBS6_9STRA</name>
<evidence type="ECO:0000256" key="1">
    <source>
        <dbReference type="ARBA" id="ARBA00023125"/>
    </source>
</evidence>
<gene>
    <name evidence="3" type="ORF">TrCOL_g5169</name>
</gene>
<dbReference type="Pfam" id="PF02575">
    <property type="entry name" value="YbaB_DNA_bd"/>
    <property type="match status" value="1"/>
</dbReference>
<keyword evidence="4" id="KW-1185">Reference proteome</keyword>
<evidence type="ECO:0000313" key="3">
    <source>
        <dbReference type="EMBL" id="GMI42495.1"/>
    </source>
</evidence>
<dbReference type="EMBL" id="BRYA01000173">
    <property type="protein sequence ID" value="GMI42495.1"/>
    <property type="molecule type" value="Genomic_DNA"/>
</dbReference>
<dbReference type="InterPro" id="IPR004401">
    <property type="entry name" value="YbaB/EbfC"/>
</dbReference>
<dbReference type="InterPro" id="IPR036894">
    <property type="entry name" value="YbaB-like_sf"/>
</dbReference>
<evidence type="ECO:0008006" key="5">
    <source>
        <dbReference type="Google" id="ProtNLM"/>
    </source>
</evidence>
<comment type="caution">
    <text evidence="3">The sequence shown here is derived from an EMBL/GenBank/DDBJ whole genome shotgun (WGS) entry which is preliminary data.</text>
</comment>
<keyword evidence="1" id="KW-0238">DNA-binding</keyword>
<feature type="signal peptide" evidence="2">
    <location>
        <begin position="1"/>
        <end position="18"/>
    </location>
</feature>
<dbReference type="Proteomes" id="UP001165065">
    <property type="component" value="Unassembled WGS sequence"/>
</dbReference>
<dbReference type="PANTHER" id="PTHR33449:SF1">
    <property type="entry name" value="NUCLEOID-ASSOCIATED PROTEIN YBAB"/>
    <property type="match status" value="1"/>
</dbReference>
<dbReference type="SUPFAM" id="SSF82607">
    <property type="entry name" value="YbaB-like"/>
    <property type="match status" value="1"/>
</dbReference>